<dbReference type="FunFam" id="3.40.50.2300:FF:000188">
    <property type="entry name" value="Glutamate receptor"/>
    <property type="match status" value="1"/>
</dbReference>
<dbReference type="Proteomes" id="UP000030645">
    <property type="component" value="Unassembled WGS sequence"/>
</dbReference>
<dbReference type="InterPro" id="IPR015683">
    <property type="entry name" value="Ionotropic_Glu_rcpt"/>
</dbReference>
<organism evidence="7 8">
    <name type="scientific">Morus notabilis</name>
    <dbReference type="NCBI Taxonomy" id="981085"/>
    <lineage>
        <taxon>Eukaryota</taxon>
        <taxon>Viridiplantae</taxon>
        <taxon>Streptophyta</taxon>
        <taxon>Embryophyta</taxon>
        <taxon>Tracheophyta</taxon>
        <taxon>Spermatophyta</taxon>
        <taxon>Magnoliopsida</taxon>
        <taxon>eudicotyledons</taxon>
        <taxon>Gunneridae</taxon>
        <taxon>Pentapetalae</taxon>
        <taxon>rosids</taxon>
        <taxon>fabids</taxon>
        <taxon>Rosales</taxon>
        <taxon>Moraceae</taxon>
        <taxon>Moreae</taxon>
        <taxon>Morus</taxon>
    </lineage>
</organism>
<feature type="chain" id="PRO_5004930108" description="Receptor ligand binding region domain-containing protein" evidence="5">
    <location>
        <begin position="32"/>
        <end position="600"/>
    </location>
</feature>
<gene>
    <name evidence="7" type="ORF">L484_008852</name>
</gene>
<evidence type="ECO:0000313" key="7">
    <source>
        <dbReference type="EMBL" id="EXB88533.1"/>
    </source>
</evidence>
<keyword evidence="3" id="KW-1133">Transmembrane helix</keyword>
<keyword evidence="4" id="KW-0472">Membrane</keyword>
<dbReference type="InterPro" id="IPR001828">
    <property type="entry name" value="ANF_lig-bd_rcpt"/>
</dbReference>
<evidence type="ECO:0000256" key="2">
    <source>
        <dbReference type="ARBA" id="ARBA00022692"/>
    </source>
</evidence>
<dbReference type="PANTHER" id="PTHR34836">
    <property type="entry name" value="OS06G0188250 PROTEIN"/>
    <property type="match status" value="1"/>
</dbReference>
<reference evidence="8" key="1">
    <citation type="submission" date="2013-01" db="EMBL/GenBank/DDBJ databases">
        <title>Draft Genome Sequence of a Mulberry Tree, Morus notabilis C.K. Schneid.</title>
        <authorList>
            <person name="He N."/>
            <person name="Zhao S."/>
        </authorList>
    </citation>
    <scope>NUCLEOTIDE SEQUENCE</scope>
</reference>
<name>W9S4S3_9ROSA</name>
<keyword evidence="8" id="KW-1185">Reference proteome</keyword>
<dbReference type="SUPFAM" id="SSF53822">
    <property type="entry name" value="Periplasmic binding protein-like I"/>
    <property type="match status" value="1"/>
</dbReference>
<dbReference type="AlphaFoldDB" id="W9S4S3"/>
<evidence type="ECO:0000256" key="5">
    <source>
        <dbReference type="SAM" id="SignalP"/>
    </source>
</evidence>
<dbReference type="GO" id="GO:0016020">
    <property type="term" value="C:membrane"/>
    <property type="evidence" value="ECO:0007669"/>
    <property type="project" value="UniProtKB-SubCell"/>
</dbReference>
<dbReference type="InterPro" id="IPR027417">
    <property type="entry name" value="P-loop_NTPase"/>
</dbReference>
<dbReference type="Gene3D" id="3.40.50.2300">
    <property type="match status" value="2"/>
</dbReference>
<dbReference type="PANTHER" id="PTHR34836:SF9">
    <property type="entry name" value="RECEPTOR LIGAND BINDING REGION DOMAIN-CONTAINING PROTEIN"/>
    <property type="match status" value="1"/>
</dbReference>
<proteinExistence type="predicted"/>
<accession>W9S4S3</accession>
<dbReference type="InterPro" id="IPR028082">
    <property type="entry name" value="Peripla_BP_I"/>
</dbReference>
<evidence type="ECO:0000256" key="4">
    <source>
        <dbReference type="ARBA" id="ARBA00023136"/>
    </source>
</evidence>
<dbReference type="EMBL" id="KE344975">
    <property type="protein sequence ID" value="EXB88533.1"/>
    <property type="molecule type" value="Genomic_DNA"/>
</dbReference>
<dbReference type="Gene3D" id="3.40.50.300">
    <property type="entry name" value="P-loop containing nucleotide triphosphate hydrolases"/>
    <property type="match status" value="1"/>
</dbReference>
<protein>
    <recommendedName>
        <fullName evidence="6">Receptor ligand binding region domain-containing protein</fullName>
    </recommendedName>
</protein>
<dbReference type="Pfam" id="PF01094">
    <property type="entry name" value="ANF_receptor"/>
    <property type="match status" value="1"/>
</dbReference>
<keyword evidence="5" id="KW-0732">Signal</keyword>
<dbReference type="eggNOG" id="KOG1052">
    <property type="taxonomic scope" value="Eukaryota"/>
</dbReference>
<feature type="domain" description="Receptor ligand binding region" evidence="6">
    <location>
        <begin position="59"/>
        <end position="349"/>
    </location>
</feature>
<evidence type="ECO:0000259" key="6">
    <source>
        <dbReference type="Pfam" id="PF01094"/>
    </source>
</evidence>
<comment type="subcellular location">
    <subcellularLocation>
        <location evidence="1">Membrane</location>
    </subcellularLocation>
</comment>
<evidence type="ECO:0000256" key="3">
    <source>
        <dbReference type="ARBA" id="ARBA00022989"/>
    </source>
</evidence>
<evidence type="ECO:0000256" key="1">
    <source>
        <dbReference type="ARBA" id="ARBA00004370"/>
    </source>
</evidence>
<evidence type="ECO:0000313" key="8">
    <source>
        <dbReference type="Proteomes" id="UP000030645"/>
    </source>
</evidence>
<keyword evidence="2" id="KW-0812">Transmembrane</keyword>
<feature type="signal peptide" evidence="5">
    <location>
        <begin position="1"/>
        <end position="31"/>
    </location>
</feature>
<sequence length="600" mass="67269">MLFSSLSFPSLPTRGFFFRILIFFLLKTSYGAQPAYNNEKVTNIGAIVDITSRIGKEQKVAMEIAAQNFNNKSKNHKLSLYFQDSASSAKQMIEEKKIEMIVGMKTWQEAALVGKVGNRTQVPVISLAAPSITPPLMQLRWPFLITMANDLSYEIKCIADLVCAYNWRKVVVIIEDDEYGGDMGIINLLNEALQSIGSEIESRLVLPPYSSLSDPKTMVLDEIVKLLQVQSRAFIVLRSSLPMVSHLFREAKKQGLLDSDSAWIITESITSLLGSVDNSVISSMKGTLGIKSYYSKTSSSYKAFYSRFEQLFGEENPQEGDSNPGIYALQAYDSIGAITQVLERMASNTSSEEMLEKILSADFEAPTAFDLSNDEKVICYQPLKDAELIQINYSQDSEVTKVDSFSGHTGVVMKPDIGQQSRFLEERMKSYYFDCGNQPRDSLWTYKYQPKNALEWLQHWRERNFRISKETINCDTGDRGDDDYICSESDSDIEKEREGGGLKNVLLVTGPVGSYLGTDKDARPRALQLEPSLCSPMLELLPISILSGKSAAIYACAREQGFEVLEVSTSECPNGALVKQRFGEALESRQLKRFFSYIFL</sequence>
<dbReference type="eggNOG" id="KOG1968">
    <property type="taxonomic scope" value="Eukaryota"/>
</dbReference>